<dbReference type="KEGG" id="tva:4765420"/>
<sequence>MFGVEEYHPRFTNMNITLDCDFSSNPFSLIKKDEDIQLEIFEANILPMIKSAIRDDKKSMFASILDASHQIFEKFYDLGEHLMRTEIFSVIISTIQTGSQRKVLDITQLAEEICASIPSDYRDDFTTEIIEKYYSSQDPKLRYLTTRLIPIVCDSQNIFPYISALANDDHPNIRAAAILSISFINCQDSSLDKLLVDASEDTEICVQQSVASIIGSVAPHLVNVYKKFLVNQNTVRDAFPSFPNVVKANNFGQLYDAFVEAMKIDKNDAALALLETVKTADIDSEEYLYIKAASELMTFSPFAWRIHSFSERFQNKTDFLELLDPSRISDWRTRFAILKQCEEFVPELGSSLCRIAEIFSEDSTGYIRGESVNLWIALLKQSKNIKATMVERLTRGSWQKRMVLSKIIVSIGKSGFEDVVELLKNDDIEIIRRFIQDNII</sequence>
<dbReference type="VEuPathDB" id="TrichDB:TVAG_125000"/>
<evidence type="ECO:0000313" key="2">
    <source>
        <dbReference type="Proteomes" id="UP000001542"/>
    </source>
</evidence>
<gene>
    <name evidence="1" type="ORF">TVAG_125000</name>
</gene>
<dbReference type="VEuPathDB" id="TrichDB:TVAGG3_0199720"/>
<dbReference type="SMR" id="A2EIK6"/>
<dbReference type="EMBL" id="DS113398">
    <property type="protein sequence ID" value="EAY07527.1"/>
    <property type="molecule type" value="Genomic_DNA"/>
</dbReference>
<dbReference type="InterPro" id="IPR016024">
    <property type="entry name" value="ARM-type_fold"/>
</dbReference>
<reference evidence="1" key="2">
    <citation type="journal article" date="2007" name="Science">
        <title>Draft genome sequence of the sexually transmitted pathogen Trichomonas vaginalis.</title>
        <authorList>
            <person name="Carlton J.M."/>
            <person name="Hirt R.P."/>
            <person name="Silva J.C."/>
            <person name="Delcher A.L."/>
            <person name="Schatz M."/>
            <person name="Zhao Q."/>
            <person name="Wortman J.R."/>
            <person name="Bidwell S.L."/>
            <person name="Alsmark U.C.M."/>
            <person name="Besteiro S."/>
            <person name="Sicheritz-Ponten T."/>
            <person name="Noel C.J."/>
            <person name="Dacks J.B."/>
            <person name="Foster P.G."/>
            <person name="Simillion C."/>
            <person name="Van de Peer Y."/>
            <person name="Miranda-Saavedra D."/>
            <person name="Barton G.J."/>
            <person name="Westrop G.D."/>
            <person name="Mueller S."/>
            <person name="Dessi D."/>
            <person name="Fiori P.L."/>
            <person name="Ren Q."/>
            <person name="Paulsen I."/>
            <person name="Zhang H."/>
            <person name="Bastida-Corcuera F.D."/>
            <person name="Simoes-Barbosa A."/>
            <person name="Brown M.T."/>
            <person name="Hayes R.D."/>
            <person name="Mukherjee M."/>
            <person name="Okumura C.Y."/>
            <person name="Schneider R."/>
            <person name="Smith A.J."/>
            <person name="Vanacova S."/>
            <person name="Villalvazo M."/>
            <person name="Haas B.J."/>
            <person name="Pertea M."/>
            <person name="Feldblyum T.V."/>
            <person name="Utterback T.R."/>
            <person name="Shu C.L."/>
            <person name="Osoegawa K."/>
            <person name="de Jong P.J."/>
            <person name="Hrdy I."/>
            <person name="Horvathova L."/>
            <person name="Zubacova Z."/>
            <person name="Dolezal P."/>
            <person name="Malik S.B."/>
            <person name="Logsdon J.M. Jr."/>
            <person name="Henze K."/>
            <person name="Gupta A."/>
            <person name="Wang C.C."/>
            <person name="Dunne R.L."/>
            <person name="Upcroft J.A."/>
            <person name="Upcroft P."/>
            <person name="White O."/>
            <person name="Salzberg S.L."/>
            <person name="Tang P."/>
            <person name="Chiu C.-H."/>
            <person name="Lee Y.-S."/>
            <person name="Embley T.M."/>
            <person name="Coombs G.H."/>
            <person name="Mottram J.C."/>
            <person name="Tachezy J."/>
            <person name="Fraser-Liggett C.M."/>
            <person name="Johnson P.J."/>
        </authorList>
    </citation>
    <scope>NUCLEOTIDE SEQUENCE [LARGE SCALE GENOMIC DNA]</scope>
    <source>
        <strain evidence="1">G3</strain>
    </source>
</reference>
<dbReference type="Proteomes" id="UP000001542">
    <property type="component" value="Unassembled WGS sequence"/>
</dbReference>
<evidence type="ECO:0008006" key="3">
    <source>
        <dbReference type="Google" id="ProtNLM"/>
    </source>
</evidence>
<protein>
    <recommendedName>
        <fullName evidence="3">HEAT repeat family protein</fullName>
    </recommendedName>
</protein>
<dbReference type="InParanoid" id="A2EIK6"/>
<organism evidence="1 2">
    <name type="scientific">Trichomonas vaginalis (strain ATCC PRA-98 / G3)</name>
    <dbReference type="NCBI Taxonomy" id="412133"/>
    <lineage>
        <taxon>Eukaryota</taxon>
        <taxon>Metamonada</taxon>
        <taxon>Parabasalia</taxon>
        <taxon>Trichomonadida</taxon>
        <taxon>Trichomonadidae</taxon>
        <taxon>Trichomonas</taxon>
    </lineage>
</organism>
<dbReference type="Gene3D" id="1.25.10.10">
    <property type="entry name" value="Leucine-rich Repeat Variant"/>
    <property type="match status" value="1"/>
</dbReference>
<evidence type="ECO:0000313" key="1">
    <source>
        <dbReference type="EMBL" id="EAY07527.1"/>
    </source>
</evidence>
<reference evidence="1" key="1">
    <citation type="submission" date="2006-10" db="EMBL/GenBank/DDBJ databases">
        <authorList>
            <person name="Amadeo P."/>
            <person name="Zhao Q."/>
            <person name="Wortman J."/>
            <person name="Fraser-Liggett C."/>
            <person name="Carlton J."/>
        </authorList>
    </citation>
    <scope>NUCLEOTIDE SEQUENCE</scope>
    <source>
        <strain evidence="1">G3</strain>
    </source>
</reference>
<name>A2EIK6_TRIV3</name>
<dbReference type="AlphaFoldDB" id="A2EIK6"/>
<dbReference type="InterPro" id="IPR011989">
    <property type="entry name" value="ARM-like"/>
</dbReference>
<dbReference type="RefSeq" id="XP_001319750.1">
    <property type="nucleotide sequence ID" value="XM_001319715.1"/>
</dbReference>
<proteinExistence type="predicted"/>
<accession>A2EIK6</accession>
<keyword evidence="2" id="KW-1185">Reference proteome</keyword>
<dbReference type="SUPFAM" id="SSF48371">
    <property type="entry name" value="ARM repeat"/>
    <property type="match status" value="1"/>
</dbReference>